<keyword evidence="3" id="KW-1185">Reference proteome</keyword>
<reference evidence="2 3" key="1">
    <citation type="submission" date="2018-07" db="EMBL/GenBank/DDBJ databases">
        <title>Complete genome sequence of Psychrobacillus sp. PB01, isolated from iceberg, and comparative genome analysis of Psychrobacillus strains.</title>
        <authorList>
            <person name="Lee P.C."/>
        </authorList>
    </citation>
    <scope>NUCLEOTIDE SEQUENCE [LARGE SCALE GENOMIC DNA]</scope>
    <source>
        <strain evidence="2 3">PB01</strain>
    </source>
</reference>
<keyword evidence="1" id="KW-0472">Membrane</keyword>
<dbReference type="AlphaFoldDB" id="A0A5J6ST41"/>
<evidence type="ECO:0000256" key="1">
    <source>
        <dbReference type="SAM" id="Phobius"/>
    </source>
</evidence>
<proteinExistence type="predicted"/>
<organism evidence="2 3">
    <name type="scientific">Psychrobacillus glaciei</name>
    <dbReference type="NCBI Taxonomy" id="2283160"/>
    <lineage>
        <taxon>Bacteria</taxon>
        <taxon>Bacillati</taxon>
        <taxon>Bacillota</taxon>
        <taxon>Bacilli</taxon>
        <taxon>Bacillales</taxon>
        <taxon>Bacillaceae</taxon>
        <taxon>Psychrobacillus</taxon>
    </lineage>
</organism>
<dbReference type="InterPro" id="IPR019649">
    <property type="entry name" value="DUF2512"/>
</dbReference>
<name>A0A5J6ST41_9BACI</name>
<dbReference type="KEGG" id="psyo:PB01_18840"/>
<dbReference type="Proteomes" id="UP000325517">
    <property type="component" value="Chromosome"/>
</dbReference>
<evidence type="ECO:0000313" key="3">
    <source>
        <dbReference type="Proteomes" id="UP000325517"/>
    </source>
</evidence>
<gene>
    <name evidence="2" type="ORF">PB01_18840</name>
</gene>
<keyword evidence="1" id="KW-0812">Transmembrane</keyword>
<sequence>MTGNTLRMPIVIETASFISALILIIGELYLHRFMEGHIFEAQITNPKHKRSYYQQTNLQTDFAEEVDLDKISKEGKSE</sequence>
<accession>A0A5J6ST41</accession>
<dbReference type="EMBL" id="CP031223">
    <property type="protein sequence ID" value="QFG00684.1"/>
    <property type="molecule type" value="Genomic_DNA"/>
</dbReference>
<keyword evidence="1" id="KW-1133">Transmembrane helix</keyword>
<evidence type="ECO:0000313" key="2">
    <source>
        <dbReference type="EMBL" id="QFG00684.1"/>
    </source>
</evidence>
<protein>
    <submittedName>
        <fullName evidence="2">DUF2512 family protein</fullName>
    </submittedName>
</protein>
<feature type="transmembrane region" description="Helical" evidence="1">
    <location>
        <begin position="6"/>
        <end position="30"/>
    </location>
</feature>
<dbReference type="Pfam" id="PF10710">
    <property type="entry name" value="DUF2512"/>
    <property type="match status" value="1"/>
</dbReference>